<feature type="transmembrane region" description="Helical" evidence="10">
    <location>
        <begin position="270"/>
        <end position="287"/>
    </location>
</feature>
<dbReference type="GO" id="GO:0015808">
    <property type="term" value="P:L-alanine transport"/>
    <property type="evidence" value="ECO:0007669"/>
    <property type="project" value="TreeGrafter"/>
</dbReference>
<reference evidence="12 14" key="2">
    <citation type="submission" date="2019-03" db="EMBL/GenBank/DDBJ databases">
        <title>Genomic Encyclopedia of Type Strains, Phase IV (KMG-IV): sequencing the most valuable type-strain genomes for metagenomic binning, comparative biology and taxonomic classification.</title>
        <authorList>
            <person name="Goeker M."/>
        </authorList>
    </citation>
    <scope>NUCLEOTIDE SEQUENCE [LARGE SCALE GENOMIC DNA]</scope>
    <source>
        <strain evidence="12 14">DSM 11603</strain>
    </source>
</reference>
<keyword evidence="3" id="KW-1003">Cell membrane</keyword>
<dbReference type="InterPro" id="IPR052157">
    <property type="entry name" value="BCAA_transport_permease"/>
</dbReference>
<evidence type="ECO:0000256" key="5">
    <source>
        <dbReference type="ARBA" id="ARBA00022692"/>
    </source>
</evidence>
<dbReference type="EMBL" id="JENY01000015">
    <property type="protein sequence ID" value="EXL06803.1"/>
    <property type="molecule type" value="Genomic_DNA"/>
</dbReference>
<evidence type="ECO:0000256" key="2">
    <source>
        <dbReference type="ARBA" id="ARBA00022448"/>
    </source>
</evidence>
<keyword evidence="14" id="KW-1185">Reference proteome</keyword>
<dbReference type="EMBL" id="SNZF01000007">
    <property type="protein sequence ID" value="TDR35887.1"/>
    <property type="molecule type" value="Genomic_DNA"/>
</dbReference>
<keyword evidence="5 10" id="KW-0812">Transmembrane</keyword>
<dbReference type="STRING" id="69279.BG36_05525"/>
<comment type="subcellular location">
    <subcellularLocation>
        <location evidence="1">Cell membrane</location>
        <topology evidence="1">Multi-pass membrane protein</topology>
    </subcellularLocation>
</comment>
<feature type="transmembrane region" description="Helical" evidence="10">
    <location>
        <begin position="238"/>
        <end position="258"/>
    </location>
</feature>
<feature type="transmembrane region" description="Helical" evidence="10">
    <location>
        <begin position="59"/>
        <end position="78"/>
    </location>
</feature>
<feature type="transmembrane region" description="Helical" evidence="10">
    <location>
        <begin position="133"/>
        <end position="156"/>
    </location>
</feature>
<gene>
    <name evidence="11" type="ORF">BG36_05525</name>
    <name evidence="12" type="ORF">DES43_10755</name>
</gene>
<evidence type="ECO:0000256" key="4">
    <source>
        <dbReference type="ARBA" id="ARBA00022519"/>
    </source>
</evidence>
<dbReference type="GO" id="GO:0015192">
    <property type="term" value="F:L-phenylalanine transmembrane transporter activity"/>
    <property type="evidence" value="ECO:0007669"/>
    <property type="project" value="TreeGrafter"/>
</dbReference>
<dbReference type="GO" id="GO:0005304">
    <property type="term" value="F:L-valine transmembrane transporter activity"/>
    <property type="evidence" value="ECO:0007669"/>
    <property type="project" value="TreeGrafter"/>
</dbReference>
<evidence type="ECO:0000313" key="11">
    <source>
        <dbReference type="EMBL" id="EXL06803.1"/>
    </source>
</evidence>
<evidence type="ECO:0000256" key="8">
    <source>
        <dbReference type="ARBA" id="ARBA00023136"/>
    </source>
</evidence>
<dbReference type="GO" id="GO:0015188">
    <property type="term" value="F:L-isoleucine transmembrane transporter activity"/>
    <property type="evidence" value="ECO:0007669"/>
    <property type="project" value="TreeGrafter"/>
</dbReference>
<reference evidence="11 13" key="1">
    <citation type="submission" date="2014-02" db="EMBL/GenBank/DDBJ databases">
        <title>Aquamicrobium defluvii Genome sequencing.</title>
        <authorList>
            <person name="Wang X."/>
        </authorList>
    </citation>
    <scope>NUCLEOTIDE SEQUENCE [LARGE SCALE GENOMIC DNA]</scope>
    <source>
        <strain evidence="11 13">W13Z1</strain>
    </source>
</reference>
<keyword evidence="6" id="KW-0029">Amino-acid transport</keyword>
<sequence length="299" mass="31210">MNLTQILINSLVRASELGLIAMGVTLVFSLLRFANFAHGELALIGAYLAYALSAAGLDLWLAIPLGAVATGFIAVAIDKALFARVRTAPGLVLLVASMGLSLFLKNVVGAIWGTKSYSFEGSLARSFSFAGGFVTSTQVIILVVSVIAMLCFHLLLSHTRLGRAMRALADDSELARARGIRVEAIISKVWFIVGSYAALGGALIGLETVISLELGYSVILPAFAAAVLGGIGSVHGAMLGALIIGLAENIVLAIDWSFLPATSGPLYIDTGYKLAVAFLVMVAVLILRPRGLFQGTSGD</sequence>
<dbReference type="InterPro" id="IPR001851">
    <property type="entry name" value="ABC_transp_permease"/>
</dbReference>
<dbReference type="Proteomes" id="UP000294958">
    <property type="component" value="Unassembled WGS sequence"/>
</dbReference>
<evidence type="ECO:0000256" key="9">
    <source>
        <dbReference type="ARBA" id="ARBA00037998"/>
    </source>
</evidence>
<evidence type="ECO:0000256" key="6">
    <source>
        <dbReference type="ARBA" id="ARBA00022970"/>
    </source>
</evidence>
<evidence type="ECO:0000313" key="13">
    <source>
        <dbReference type="Proteomes" id="UP000019849"/>
    </source>
</evidence>
<feature type="transmembrane region" description="Helical" evidence="10">
    <location>
        <begin position="90"/>
        <end position="113"/>
    </location>
</feature>
<dbReference type="AlphaFoldDB" id="A0A011ULM7"/>
<keyword evidence="8 10" id="KW-0472">Membrane</keyword>
<evidence type="ECO:0000256" key="1">
    <source>
        <dbReference type="ARBA" id="ARBA00004651"/>
    </source>
</evidence>
<dbReference type="GO" id="GO:1903806">
    <property type="term" value="P:L-isoleucine import across plasma membrane"/>
    <property type="evidence" value="ECO:0007669"/>
    <property type="project" value="TreeGrafter"/>
</dbReference>
<accession>A0A011ULM7</accession>
<dbReference type="Proteomes" id="UP000019849">
    <property type="component" value="Unassembled WGS sequence"/>
</dbReference>
<feature type="transmembrane region" description="Helical" evidence="10">
    <location>
        <begin position="185"/>
        <end position="204"/>
    </location>
</feature>
<keyword evidence="7 10" id="KW-1133">Transmembrane helix</keyword>
<organism evidence="11 13">
    <name type="scientific">Aquamicrobium defluvii</name>
    <dbReference type="NCBI Taxonomy" id="69279"/>
    <lineage>
        <taxon>Bacteria</taxon>
        <taxon>Pseudomonadati</taxon>
        <taxon>Pseudomonadota</taxon>
        <taxon>Alphaproteobacteria</taxon>
        <taxon>Hyphomicrobiales</taxon>
        <taxon>Phyllobacteriaceae</taxon>
        <taxon>Aquamicrobium</taxon>
    </lineage>
</organism>
<dbReference type="GO" id="GO:0015190">
    <property type="term" value="F:L-leucine transmembrane transporter activity"/>
    <property type="evidence" value="ECO:0007669"/>
    <property type="project" value="TreeGrafter"/>
</dbReference>
<dbReference type="PATRIC" id="fig|69279.3.peg.2490"/>
<feature type="transmembrane region" description="Helical" evidence="10">
    <location>
        <begin position="6"/>
        <end position="28"/>
    </location>
</feature>
<dbReference type="CDD" id="cd06582">
    <property type="entry name" value="TM_PBP1_LivH_like"/>
    <property type="match status" value="1"/>
</dbReference>
<dbReference type="HOGENOM" id="CLU_039929_3_0_5"/>
<dbReference type="OrthoDB" id="9807115at2"/>
<name>A0A011ULM7_9HYPH</name>
<dbReference type="PANTHER" id="PTHR11795">
    <property type="entry name" value="BRANCHED-CHAIN AMINO ACID TRANSPORT SYSTEM PERMEASE PROTEIN LIVH"/>
    <property type="match status" value="1"/>
</dbReference>
<keyword evidence="4" id="KW-0997">Cell inner membrane</keyword>
<evidence type="ECO:0000256" key="10">
    <source>
        <dbReference type="SAM" id="Phobius"/>
    </source>
</evidence>
<comment type="caution">
    <text evidence="11">The sequence shown here is derived from an EMBL/GenBank/DDBJ whole genome shotgun (WGS) entry which is preliminary data.</text>
</comment>
<dbReference type="PANTHER" id="PTHR11795:SF371">
    <property type="entry name" value="HIGH-AFFINITY BRANCHED-CHAIN AMINO ACID TRANSPORT SYSTEM PERMEASE PROTEIN LIVH"/>
    <property type="match status" value="1"/>
</dbReference>
<protein>
    <submittedName>
        <fullName evidence="11">Branched-chain amino acid ABC transporter permease</fullName>
    </submittedName>
    <submittedName>
        <fullName evidence="12">Neutral amino acid ABC transporter membrane protein</fullName>
    </submittedName>
</protein>
<evidence type="ECO:0000313" key="12">
    <source>
        <dbReference type="EMBL" id="TDR35887.1"/>
    </source>
</evidence>
<dbReference type="GO" id="GO:0042941">
    <property type="term" value="P:D-alanine transmembrane transport"/>
    <property type="evidence" value="ECO:0007669"/>
    <property type="project" value="TreeGrafter"/>
</dbReference>
<dbReference type="eggNOG" id="COG0559">
    <property type="taxonomic scope" value="Bacteria"/>
</dbReference>
<dbReference type="RefSeq" id="WP_035026997.1">
    <property type="nucleotide sequence ID" value="NZ_KK073888.1"/>
</dbReference>
<evidence type="ECO:0000256" key="3">
    <source>
        <dbReference type="ARBA" id="ARBA00022475"/>
    </source>
</evidence>
<dbReference type="GO" id="GO:0005886">
    <property type="term" value="C:plasma membrane"/>
    <property type="evidence" value="ECO:0007669"/>
    <property type="project" value="UniProtKB-SubCell"/>
</dbReference>
<comment type="similarity">
    <text evidence="9">Belongs to the binding-protein-dependent transport system permease family. LivHM subfamily.</text>
</comment>
<dbReference type="Pfam" id="PF02653">
    <property type="entry name" value="BPD_transp_2"/>
    <property type="match status" value="1"/>
</dbReference>
<evidence type="ECO:0000256" key="7">
    <source>
        <dbReference type="ARBA" id="ARBA00022989"/>
    </source>
</evidence>
<evidence type="ECO:0000313" key="14">
    <source>
        <dbReference type="Proteomes" id="UP000294958"/>
    </source>
</evidence>
<keyword evidence="2" id="KW-0813">Transport</keyword>
<feature type="transmembrane region" description="Helical" evidence="10">
    <location>
        <begin position="210"/>
        <end position="231"/>
    </location>
</feature>
<proteinExistence type="inferred from homology"/>